<name>A0A0S6VUF3_9BACT</name>
<dbReference type="InterPro" id="IPR029060">
    <property type="entry name" value="PIN-like_dom_sf"/>
</dbReference>
<dbReference type="SUPFAM" id="SSF88723">
    <property type="entry name" value="PIN domain-like"/>
    <property type="match status" value="1"/>
</dbReference>
<evidence type="ECO:0008006" key="3">
    <source>
        <dbReference type="Google" id="ProtNLM"/>
    </source>
</evidence>
<evidence type="ECO:0000313" key="1">
    <source>
        <dbReference type="EMBL" id="GAK48833.1"/>
    </source>
</evidence>
<dbReference type="EMBL" id="DF820455">
    <property type="protein sequence ID" value="GAK48833.1"/>
    <property type="molecule type" value="Genomic_DNA"/>
</dbReference>
<keyword evidence="2" id="KW-1185">Reference proteome</keyword>
<dbReference type="AlphaFoldDB" id="A0A0S6VUF3"/>
<proteinExistence type="predicted"/>
<accession>A0A0S6VUF3</accession>
<protein>
    <recommendedName>
        <fullName evidence="3">PIN domain-containing protein</fullName>
    </recommendedName>
</protein>
<sequence length="151" mass="17520">MRQQKKQLYLDVCTLCRPFDDQRAMRVRLETDAYYLILQAVKNARYEMIISAVHFEEIQAITDIQERYEVLSILNQYGTKSLFDALLVKQRAEELYHKGLGIADAAHIAFAEAISDVFISCDDKLLKKCRKHHITIPTLNPVAFAMQEDLR</sequence>
<dbReference type="HOGENOM" id="CLU_111934_0_0_0"/>
<dbReference type="Proteomes" id="UP000030700">
    <property type="component" value="Unassembled WGS sequence"/>
</dbReference>
<gene>
    <name evidence="1" type="ORF">U14_00044</name>
</gene>
<organism evidence="1">
    <name type="scientific">Candidatus Moduliflexus flocculans</name>
    <dbReference type="NCBI Taxonomy" id="1499966"/>
    <lineage>
        <taxon>Bacteria</taxon>
        <taxon>Candidatus Moduliflexota</taxon>
        <taxon>Candidatus Moduliflexia</taxon>
        <taxon>Candidatus Moduliflexales</taxon>
        <taxon>Candidatus Moduliflexaceae</taxon>
    </lineage>
</organism>
<reference evidence="1" key="1">
    <citation type="journal article" date="2015" name="PeerJ">
        <title>First genomic representation of candidate bacterial phylum KSB3 points to enhanced environmental sensing as a trigger of wastewater bulking.</title>
        <authorList>
            <person name="Sekiguchi Y."/>
            <person name="Ohashi A."/>
            <person name="Parks D.H."/>
            <person name="Yamauchi T."/>
            <person name="Tyson G.W."/>
            <person name="Hugenholtz P."/>
        </authorList>
    </citation>
    <scope>NUCLEOTIDE SEQUENCE [LARGE SCALE GENOMIC DNA]</scope>
</reference>
<dbReference type="STRING" id="1499966.U14_00044"/>
<evidence type="ECO:0000313" key="2">
    <source>
        <dbReference type="Proteomes" id="UP000030700"/>
    </source>
</evidence>